<evidence type="ECO:0000256" key="3">
    <source>
        <dbReference type="ARBA" id="ARBA00022801"/>
    </source>
</evidence>
<organism evidence="9 10">
    <name type="scientific">Nocardia otitidiscaviarum</name>
    <dbReference type="NCBI Taxonomy" id="1823"/>
    <lineage>
        <taxon>Bacteria</taxon>
        <taxon>Bacillati</taxon>
        <taxon>Actinomycetota</taxon>
        <taxon>Actinomycetes</taxon>
        <taxon>Mycobacteriales</taxon>
        <taxon>Nocardiaceae</taxon>
        <taxon>Nocardia</taxon>
    </lineage>
</organism>
<dbReference type="Pfam" id="PF00082">
    <property type="entry name" value="Peptidase_S8"/>
    <property type="match status" value="1"/>
</dbReference>
<evidence type="ECO:0000259" key="8">
    <source>
        <dbReference type="Pfam" id="PF00082"/>
    </source>
</evidence>
<evidence type="ECO:0000256" key="7">
    <source>
        <dbReference type="RuleBase" id="RU003355"/>
    </source>
</evidence>
<dbReference type="PROSITE" id="PS51892">
    <property type="entry name" value="SUBTILASE"/>
    <property type="match status" value="1"/>
</dbReference>
<dbReference type="InterPro" id="IPR000209">
    <property type="entry name" value="Peptidase_S8/S53_dom"/>
</dbReference>
<evidence type="ECO:0000256" key="5">
    <source>
        <dbReference type="PIRSR" id="PIRSR615500-1"/>
    </source>
</evidence>
<dbReference type="InterPro" id="IPR022398">
    <property type="entry name" value="Peptidase_S8_His-AS"/>
</dbReference>
<dbReference type="GO" id="GO:0004252">
    <property type="term" value="F:serine-type endopeptidase activity"/>
    <property type="evidence" value="ECO:0007669"/>
    <property type="project" value="UniProtKB-UniRule"/>
</dbReference>
<dbReference type="PROSITE" id="PS00136">
    <property type="entry name" value="SUBTILASE_ASP"/>
    <property type="match status" value="1"/>
</dbReference>
<accession>A0A379JGP1</accession>
<feature type="domain" description="Peptidase S8/S53" evidence="8">
    <location>
        <begin position="217"/>
        <end position="529"/>
    </location>
</feature>
<dbReference type="PRINTS" id="PR00723">
    <property type="entry name" value="SUBTILISIN"/>
</dbReference>
<evidence type="ECO:0000256" key="6">
    <source>
        <dbReference type="PROSITE-ProRule" id="PRU01240"/>
    </source>
</evidence>
<dbReference type="GO" id="GO:0016485">
    <property type="term" value="P:protein processing"/>
    <property type="evidence" value="ECO:0007669"/>
    <property type="project" value="TreeGrafter"/>
</dbReference>
<dbReference type="Proteomes" id="UP000255467">
    <property type="component" value="Unassembled WGS sequence"/>
</dbReference>
<dbReference type="InterPro" id="IPR023827">
    <property type="entry name" value="Peptidase_S8_Asp-AS"/>
</dbReference>
<keyword evidence="10" id="KW-1185">Reference proteome</keyword>
<dbReference type="CDD" id="cd07498">
    <property type="entry name" value="Peptidases_S8_15"/>
    <property type="match status" value="1"/>
</dbReference>
<dbReference type="AlphaFoldDB" id="A0A379JGP1"/>
<evidence type="ECO:0000313" key="10">
    <source>
        <dbReference type="Proteomes" id="UP000255467"/>
    </source>
</evidence>
<dbReference type="GO" id="GO:0016020">
    <property type="term" value="C:membrane"/>
    <property type="evidence" value="ECO:0007669"/>
    <property type="project" value="TreeGrafter"/>
</dbReference>
<protein>
    <submittedName>
        <fullName evidence="9">Calcium-dependent protease</fullName>
        <ecNumber evidence="9">3.4.21.-</ecNumber>
    </submittedName>
</protein>
<reference evidence="9 10" key="1">
    <citation type="submission" date="2018-06" db="EMBL/GenBank/DDBJ databases">
        <authorList>
            <consortium name="Pathogen Informatics"/>
            <person name="Doyle S."/>
        </authorList>
    </citation>
    <scope>NUCLEOTIDE SEQUENCE [LARGE SCALE GENOMIC DNA]</scope>
    <source>
        <strain evidence="9 10">NCTC1934</strain>
    </source>
</reference>
<dbReference type="InterPro" id="IPR036852">
    <property type="entry name" value="Peptidase_S8/S53_dom_sf"/>
</dbReference>
<dbReference type="InterPro" id="IPR023828">
    <property type="entry name" value="Peptidase_S8_Ser-AS"/>
</dbReference>
<dbReference type="SUPFAM" id="SSF52743">
    <property type="entry name" value="Subtilisin-like"/>
    <property type="match status" value="1"/>
</dbReference>
<feature type="active site" description="Charge relay system" evidence="5 6">
    <location>
        <position position="226"/>
    </location>
</feature>
<evidence type="ECO:0000256" key="1">
    <source>
        <dbReference type="ARBA" id="ARBA00011073"/>
    </source>
</evidence>
<evidence type="ECO:0000256" key="2">
    <source>
        <dbReference type="ARBA" id="ARBA00022670"/>
    </source>
</evidence>
<dbReference type="EMBL" id="UGRY01000003">
    <property type="protein sequence ID" value="SUD47809.1"/>
    <property type="molecule type" value="Genomic_DNA"/>
</dbReference>
<sequence>MPTANFGTKDEPGFELEQSPDLIVVRARYGRGVPLQAGSVRTPVSGVLEDASLVQTYPEAGVEVYRIPPGSRSVEERKTRLNAAPEVRFAGHVLVDPVGDEPVLYTENIFVKFVDEADPRDCEAVLREAGLSIKQRVDYAENAYFAAAPEGTGQRTFDIANTLLRRADVIYSHPELIRRRARKAVFPPQWHLRTTVIGGVTVDAHANVEAAHAITRGSGAIVAVVDDGVDIDHPEFAGTGKVVAPRDATLRTDDPRPKDPFGTGPDFGDNHGTACAGVACANGALGASGVAPDAALMPIRLASGLGSQAEAQAFQWAADHGADVISCSWGPADGLWFRPDDPAHQRVVPMPASTRLAIDYVITKGRGGKGCVICFAAGNGNESVDNDGYASHPSVIAVAACNDTGKRSVYSDFGKAVWCAFPSNDFGHAPFGHPDPLTPGIWTVDRRGTDGYNPGDPEWGDAAGHFTNSFGGTSSACPGAAGVAALVLSVRPELTWRQVKDLLQGSCDRIDSSGGGYDAAGHSARYGFGRLNALAAVQAAQAAVPDPVPVV</sequence>
<dbReference type="InterPro" id="IPR034054">
    <property type="entry name" value="Pep_S8_PrcA"/>
</dbReference>
<dbReference type="RefSeq" id="WP_039819245.1">
    <property type="nucleotide sequence ID" value="NZ_UGRY01000003.1"/>
</dbReference>
<gene>
    <name evidence="9" type="primary">prcA</name>
    <name evidence="9" type="ORF">NCTC1934_05133</name>
</gene>
<dbReference type="EC" id="3.4.21.-" evidence="9"/>
<name>A0A379JGP1_9NOCA</name>
<dbReference type="InterPro" id="IPR015500">
    <property type="entry name" value="Peptidase_S8_subtilisin-rel"/>
</dbReference>
<evidence type="ECO:0000256" key="4">
    <source>
        <dbReference type="ARBA" id="ARBA00022825"/>
    </source>
</evidence>
<dbReference type="PANTHER" id="PTHR42884:SF14">
    <property type="entry name" value="NEUROENDOCRINE CONVERTASE 1"/>
    <property type="match status" value="1"/>
</dbReference>
<dbReference type="PROSITE" id="PS00137">
    <property type="entry name" value="SUBTILASE_HIS"/>
    <property type="match status" value="1"/>
</dbReference>
<dbReference type="STRING" id="1406858.GCA_000710895_01891"/>
<keyword evidence="2 6" id="KW-0645">Protease</keyword>
<feature type="active site" description="Charge relay system" evidence="5 6">
    <location>
        <position position="271"/>
    </location>
</feature>
<evidence type="ECO:0000313" key="9">
    <source>
        <dbReference type="EMBL" id="SUD47809.1"/>
    </source>
</evidence>
<keyword evidence="4 6" id="KW-0720">Serine protease</keyword>
<comment type="similarity">
    <text evidence="1 6 7">Belongs to the peptidase S8 family.</text>
</comment>
<dbReference type="OrthoDB" id="9813435at2"/>
<proteinExistence type="inferred from homology"/>
<dbReference type="Gene3D" id="3.40.50.200">
    <property type="entry name" value="Peptidase S8/S53 domain"/>
    <property type="match status" value="1"/>
</dbReference>
<keyword evidence="3 6" id="KW-0378">Hydrolase</keyword>
<dbReference type="PANTHER" id="PTHR42884">
    <property type="entry name" value="PROPROTEIN CONVERTASE SUBTILISIN/KEXIN-RELATED"/>
    <property type="match status" value="1"/>
</dbReference>
<feature type="active site" description="Charge relay system" evidence="5 6">
    <location>
        <position position="474"/>
    </location>
</feature>
<dbReference type="PROSITE" id="PS00138">
    <property type="entry name" value="SUBTILASE_SER"/>
    <property type="match status" value="1"/>
</dbReference>